<dbReference type="Pfam" id="PF00882">
    <property type="entry name" value="Zn_dep_PLPC"/>
    <property type="match status" value="1"/>
</dbReference>
<keyword evidence="5" id="KW-1185">Reference proteome</keyword>
<accession>A0A5M8QMJ3</accession>
<protein>
    <submittedName>
        <fullName evidence="2">Zinc dependent phospholipase C family protein</fullName>
    </submittedName>
</protein>
<feature type="domain" description="Phospholipase C/D" evidence="1">
    <location>
        <begin position="30"/>
        <end position="209"/>
    </location>
</feature>
<reference evidence="3 5" key="3">
    <citation type="submission" date="2024-08" db="EMBL/GenBank/DDBJ databases">
        <authorList>
            <person name="Wei W."/>
        </authorList>
    </citation>
    <scope>NUCLEOTIDE SEQUENCE [LARGE SCALE GENOMIC DNA]</scope>
    <source>
        <strain evidence="3 5">XU2</strain>
    </source>
</reference>
<evidence type="ECO:0000313" key="2">
    <source>
        <dbReference type="EMBL" id="KAA6435442.1"/>
    </source>
</evidence>
<evidence type="ECO:0000313" key="3">
    <source>
        <dbReference type="EMBL" id="MFA1769809.1"/>
    </source>
</evidence>
<comment type="caution">
    <text evidence="2">The sequence shown here is derived from an EMBL/GenBank/DDBJ whole genome shotgun (WGS) entry which is preliminary data.</text>
</comment>
<name>A0A5M8QMJ3_9BACT</name>
<dbReference type="Proteomes" id="UP000323866">
    <property type="component" value="Unassembled WGS sequence"/>
</dbReference>
<dbReference type="InterPro" id="IPR029002">
    <property type="entry name" value="PLPC/GPLD1"/>
</dbReference>
<dbReference type="EMBL" id="JBGOGF010000001">
    <property type="protein sequence ID" value="MFA1769809.1"/>
    <property type="molecule type" value="Genomic_DNA"/>
</dbReference>
<dbReference type="OrthoDB" id="648959at2"/>
<evidence type="ECO:0000259" key="1">
    <source>
        <dbReference type="Pfam" id="PF00882"/>
    </source>
</evidence>
<sequence length="421" mass="48146">MRYVRHYCLLALLWGLCLLPTTGFGYGVLTHQAIIDVCWKPSLMPLILKKFPNASPEALKKAHAFAYGGAIIQDMGYYPLGNVFFTDLTHYVRTGDFLNALLQESKTLEEYSFALGAIAHYYADNFGHPIGTNRAVPMVYPEVGKKFGPVVTYEEDPLAHVKMEFGFDVLQVARGNYAPEAYHDFIGFEVSKDLLERAFLKTYGLELGSLFFSYNLTVGTFRRSVSNLIPSLTKAAWHFKADEIKAAKPSVTRRKFMYRISKTDYHKKWGREYNKPNLFQRFISFIMRLLPKVGPQEVLSFKAPTPAAEKVFMESFNVTVEKYSAELNALSEGKTEFKNTGLDTGESTERGSYLMVDKTYAYLLEDLAKQDFKYVTMPLKQDILRFYSKATPPNTQNEERLKKWQEVQENLAKLKKINPSQ</sequence>
<organism evidence="2 4">
    <name type="scientific">Rufibacter glacialis</name>
    <dbReference type="NCBI Taxonomy" id="1259555"/>
    <lineage>
        <taxon>Bacteria</taxon>
        <taxon>Pseudomonadati</taxon>
        <taxon>Bacteroidota</taxon>
        <taxon>Cytophagia</taxon>
        <taxon>Cytophagales</taxon>
        <taxon>Hymenobacteraceae</taxon>
        <taxon>Rufibacter</taxon>
    </lineage>
</organism>
<proteinExistence type="predicted"/>
<dbReference type="Proteomes" id="UP001570846">
    <property type="component" value="Unassembled WGS sequence"/>
</dbReference>
<evidence type="ECO:0000313" key="4">
    <source>
        <dbReference type="Proteomes" id="UP000323866"/>
    </source>
</evidence>
<reference evidence="2 4" key="2">
    <citation type="submission" date="2019-09" db="EMBL/GenBank/DDBJ databases">
        <title>A bacterium isolated from glacier soil.</title>
        <authorList>
            <person name="Liu Q."/>
        </authorList>
    </citation>
    <scope>NUCLEOTIDE SEQUENCE [LARGE SCALE GENOMIC DNA]</scope>
    <source>
        <strain evidence="2 4">MDT1-10-3</strain>
    </source>
</reference>
<dbReference type="EMBL" id="VKKZ01000019">
    <property type="protein sequence ID" value="KAA6435442.1"/>
    <property type="molecule type" value="Genomic_DNA"/>
</dbReference>
<evidence type="ECO:0000313" key="5">
    <source>
        <dbReference type="Proteomes" id="UP001570846"/>
    </source>
</evidence>
<dbReference type="AlphaFoldDB" id="A0A5M8QMJ3"/>
<gene>
    <name evidence="3" type="ORF">ACD591_00780</name>
    <name evidence="2" type="ORF">FOE74_05690</name>
</gene>
<reference evidence="2 4" key="1">
    <citation type="submission" date="2019-07" db="EMBL/GenBank/DDBJ databases">
        <authorList>
            <person name="Qu J.-H."/>
        </authorList>
    </citation>
    <scope>NUCLEOTIDE SEQUENCE [LARGE SCALE GENOMIC DNA]</scope>
    <source>
        <strain evidence="2 4">MDT1-10-3</strain>
    </source>
</reference>
<dbReference type="RefSeq" id="WP_149097635.1">
    <property type="nucleotide sequence ID" value="NZ_BMMG01000002.1"/>
</dbReference>